<organism evidence="3 4">
    <name type="scientific">Mucor saturninus</name>
    <dbReference type="NCBI Taxonomy" id="64648"/>
    <lineage>
        <taxon>Eukaryota</taxon>
        <taxon>Fungi</taxon>
        <taxon>Fungi incertae sedis</taxon>
        <taxon>Mucoromycota</taxon>
        <taxon>Mucoromycotina</taxon>
        <taxon>Mucoromycetes</taxon>
        <taxon>Mucorales</taxon>
        <taxon>Mucorineae</taxon>
        <taxon>Mucoraceae</taxon>
        <taxon>Mucor</taxon>
    </lineage>
</organism>
<keyword evidence="4" id="KW-1185">Reference proteome</keyword>
<comment type="caution">
    <text evidence="3">The sequence shown here is derived from an EMBL/GenBank/DDBJ whole genome shotgun (WGS) entry which is preliminary data.</text>
</comment>
<sequence length="529" mass="60275">MGFGKLFTKEGKNEARRSSTLSKISNWSHKQSNKRNSQPSPAVSVSSLQHSKSMSHNPFETSPVTPSDSMRDVPSTFTARTSFEHVISPVSYVPANITVDNYQEKVELENEEQEEDGLHSELMAVALQLDTVDPKNAVEIKHKLGNVNTLLVNALDSSSQLQTKLTTVIASSKQTILSVTEENQELKKDHTAALAGLTEQHVENSELKKKQQDVLTENKTLKEQCQSILDQKLSLVEDKTELQEQLDMVTGDQCVLKEQVNALVREKGELTEQITTLRKELALMDKAKNEAQTEYEETWQALKKDMDGQELKIEKLMASDKEMSRQLMDKEEEMNRLKKDLEKYQQLIMKLENDERLLQSEIKASGELANQTREQHNAVLAQEKLKLEDCTTQIRDLMRNKDKSNGDINKIAQENTQLKDLLEILKEENIGLKEQTEQSQKDILDLTMASTKAATATLDSNDKFEDVTRNQIHALEEENKRLLKLVDHEMDQDSIMRTHKKAQLVLIEYLEGQDDVIQAMAKFKKQLEE</sequence>
<gene>
    <name evidence="3" type="ORF">INT47_002880</name>
</gene>
<protein>
    <submittedName>
        <fullName evidence="3">Uncharacterized protein</fullName>
    </submittedName>
</protein>
<proteinExistence type="predicted"/>
<feature type="compositionally biased region" description="Polar residues" evidence="2">
    <location>
        <begin position="18"/>
        <end position="68"/>
    </location>
</feature>
<evidence type="ECO:0000256" key="1">
    <source>
        <dbReference type="SAM" id="Coils"/>
    </source>
</evidence>
<reference evidence="3" key="1">
    <citation type="submission" date="2020-12" db="EMBL/GenBank/DDBJ databases">
        <title>Metabolic potential, ecology and presence of endohyphal bacteria is reflected in genomic diversity of Mucoromycotina.</title>
        <authorList>
            <person name="Muszewska A."/>
            <person name="Okrasinska A."/>
            <person name="Steczkiewicz K."/>
            <person name="Drgas O."/>
            <person name="Orlowska M."/>
            <person name="Perlinska-Lenart U."/>
            <person name="Aleksandrzak-Piekarczyk T."/>
            <person name="Szatraj K."/>
            <person name="Zielenkiewicz U."/>
            <person name="Pilsyk S."/>
            <person name="Malc E."/>
            <person name="Mieczkowski P."/>
            <person name="Kruszewska J.S."/>
            <person name="Biernat P."/>
            <person name="Pawlowska J."/>
        </authorList>
    </citation>
    <scope>NUCLEOTIDE SEQUENCE</scope>
    <source>
        <strain evidence="3">WA0000017839</strain>
    </source>
</reference>
<evidence type="ECO:0000313" key="3">
    <source>
        <dbReference type="EMBL" id="KAG2193188.1"/>
    </source>
</evidence>
<feature type="coiled-coil region" evidence="1">
    <location>
        <begin position="169"/>
        <end position="224"/>
    </location>
</feature>
<feature type="coiled-coil region" evidence="1">
    <location>
        <begin position="260"/>
        <end position="492"/>
    </location>
</feature>
<accession>A0A8H7QIN2</accession>
<dbReference type="Proteomes" id="UP000603453">
    <property type="component" value="Unassembled WGS sequence"/>
</dbReference>
<dbReference type="EMBL" id="JAEPRD010000244">
    <property type="protein sequence ID" value="KAG2193188.1"/>
    <property type="molecule type" value="Genomic_DNA"/>
</dbReference>
<feature type="region of interest" description="Disordered" evidence="2">
    <location>
        <begin position="1"/>
        <end position="73"/>
    </location>
</feature>
<evidence type="ECO:0000256" key="2">
    <source>
        <dbReference type="SAM" id="MobiDB-lite"/>
    </source>
</evidence>
<dbReference type="AlphaFoldDB" id="A0A8H7QIN2"/>
<keyword evidence="1" id="KW-0175">Coiled coil</keyword>
<dbReference type="OrthoDB" id="2252112at2759"/>
<name>A0A8H7QIN2_9FUNG</name>
<evidence type="ECO:0000313" key="4">
    <source>
        <dbReference type="Proteomes" id="UP000603453"/>
    </source>
</evidence>
<feature type="compositionally biased region" description="Basic and acidic residues" evidence="2">
    <location>
        <begin position="7"/>
        <end position="17"/>
    </location>
</feature>